<protein>
    <submittedName>
        <fullName evidence="3">Uncharacterized protein</fullName>
    </submittedName>
</protein>
<dbReference type="EMBL" id="JANAWD010000080">
    <property type="protein sequence ID" value="KAJ3487879.1"/>
    <property type="molecule type" value="Genomic_DNA"/>
</dbReference>
<evidence type="ECO:0000313" key="4">
    <source>
        <dbReference type="Proteomes" id="UP001212997"/>
    </source>
</evidence>
<accession>A0AAD5YGS7</accession>
<proteinExistence type="predicted"/>
<dbReference type="Proteomes" id="UP001212997">
    <property type="component" value="Unassembled WGS sequence"/>
</dbReference>
<keyword evidence="4" id="KW-1185">Reference proteome</keyword>
<organism evidence="3 4">
    <name type="scientific">Meripilus lineatus</name>
    <dbReference type="NCBI Taxonomy" id="2056292"/>
    <lineage>
        <taxon>Eukaryota</taxon>
        <taxon>Fungi</taxon>
        <taxon>Dikarya</taxon>
        <taxon>Basidiomycota</taxon>
        <taxon>Agaricomycotina</taxon>
        <taxon>Agaricomycetes</taxon>
        <taxon>Polyporales</taxon>
        <taxon>Meripilaceae</taxon>
        <taxon>Meripilus</taxon>
    </lineage>
</organism>
<evidence type="ECO:0000313" key="3">
    <source>
        <dbReference type="EMBL" id="KAJ3487879.1"/>
    </source>
</evidence>
<keyword evidence="2" id="KW-0732">Signal</keyword>
<feature type="signal peptide" evidence="2">
    <location>
        <begin position="1"/>
        <end position="30"/>
    </location>
</feature>
<evidence type="ECO:0000256" key="1">
    <source>
        <dbReference type="SAM" id="MobiDB-lite"/>
    </source>
</evidence>
<feature type="compositionally biased region" description="Polar residues" evidence="1">
    <location>
        <begin position="64"/>
        <end position="75"/>
    </location>
</feature>
<reference evidence="3" key="1">
    <citation type="submission" date="2022-07" db="EMBL/GenBank/DDBJ databases">
        <title>Genome Sequence of Physisporinus lineatus.</title>
        <authorList>
            <person name="Buettner E."/>
        </authorList>
    </citation>
    <scope>NUCLEOTIDE SEQUENCE</scope>
    <source>
        <strain evidence="3">VT162</strain>
    </source>
</reference>
<comment type="caution">
    <text evidence="3">The sequence shown here is derived from an EMBL/GenBank/DDBJ whole genome shotgun (WGS) entry which is preliminary data.</text>
</comment>
<dbReference type="AlphaFoldDB" id="A0AAD5YGS7"/>
<name>A0AAD5YGS7_9APHY</name>
<evidence type="ECO:0000256" key="2">
    <source>
        <dbReference type="SAM" id="SignalP"/>
    </source>
</evidence>
<sequence>MPHQTAILTPSPELLVFVVLGANLLQASYALQYPPTPYPSLAGGTPRKLVPQSPAGSPRPLKGLTQSTPQRQKPFSASYAASPLSTPSRTLNYSIPASADFDASFSSTTSSLPGSPSPVMSSPLAAYRGKHSTSVGRAFDGDLMSRLTKRDSDDD</sequence>
<gene>
    <name evidence="3" type="ORF">NLI96_g3240</name>
</gene>
<feature type="chain" id="PRO_5041972283" evidence="2">
    <location>
        <begin position="31"/>
        <end position="155"/>
    </location>
</feature>
<feature type="region of interest" description="Disordered" evidence="1">
    <location>
        <begin position="42"/>
        <end position="87"/>
    </location>
</feature>